<evidence type="ECO:0000313" key="11">
    <source>
        <dbReference type="Proteomes" id="UP000184076"/>
    </source>
</evidence>
<reference evidence="11" key="1">
    <citation type="submission" date="2016-11" db="EMBL/GenBank/DDBJ databases">
        <authorList>
            <person name="Varghese N."/>
            <person name="Submissions S."/>
        </authorList>
    </citation>
    <scope>NUCLEOTIDE SEQUENCE [LARGE SCALE GENOMIC DNA]</scope>
    <source>
        <strain evidence="11">DSM 9756</strain>
    </source>
</reference>
<comment type="subunit">
    <text evidence="8">Heterodimer of LeuC and LeuD.</text>
</comment>
<keyword evidence="3 8" id="KW-0479">Metal-binding</keyword>
<keyword evidence="4 8" id="KW-0408">Iron</keyword>
<dbReference type="CDD" id="cd01583">
    <property type="entry name" value="IPMI"/>
    <property type="match status" value="1"/>
</dbReference>
<dbReference type="NCBIfam" id="TIGR02086">
    <property type="entry name" value="IPMI_arch"/>
    <property type="match status" value="1"/>
</dbReference>
<dbReference type="Proteomes" id="UP000184076">
    <property type="component" value="Unassembled WGS sequence"/>
</dbReference>
<dbReference type="SUPFAM" id="SSF53732">
    <property type="entry name" value="Aconitase iron-sulfur domain"/>
    <property type="match status" value="1"/>
</dbReference>
<keyword evidence="1 8" id="KW-0432">Leucine biosynthesis</keyword>
<keyword evidence="6 8" id="KW-0456">Lyase</keyword>
<keyword evidence="7 8" id="KW-0100">Branched-chain amino acid biosynthesis</keyword>
<dbReference type="InterPro" id="IPR033941">
    <property type="entry name" value="IPMI_cat"/>
</dbReference>
<keyword evidence="8" id="KW-0028">Amino-acid biosynthesis</keyword>
<protein>
    <recommendedName>
        <fullName evidence="8">3-isopropylmalate dehydratase large subunit</fullName>
        <ecNumber evidence="8">4.2.1.33</ecNumber>
    </recommendedName>
    <alternativeName>
        <fullName evidence="8">Alpha-IPM isomerase</fullName>
        <shortName evidence="8">IPMI</shortName>
    </alternativeName>
    <alternativeName>
        <fullName evidence="8">Isopropylmalate isomerase</fullName>
    </alternativeName>
</protein>
<evidence type="ECO:0000256" key="5">
    <source>
        <dbReference type="ARBA" id="ARBA00023014"/>
    </source>
</evidence>
<dbReference type="InterPro" id="IPR050067">
    <property type="entry name" value="IPM_dehydratase_rel_enz"/>
</dbReference>
<keyword evidence="2 8" id="KW-0004">4Fe-4S</keyword>
<evidence type="ECO:0000256" key="1">
    <source>
        <dbReference type="ARBA" id="ARBA00022430"/>
    </source>
</evidence>
<dbReference type="NCBIfam" id="TIGR01343">
    <property type="entry name" value="hacA_fam"/>
    <property type="match status" value="1"/>
</dbReference>
<evidence type="ECO:0000256" key="6">
    <source>
        <dbReference type="ARBA" id="ARBA00023239"/>
    </source>
</evidence>
<dbReference type="UniPathway" id="UPA00048">
    <property type="reaction ID" value="UER00071"/>
</dbReference>
<keyword evidence="11" id="KW-1185">Reference proteome</keyword>
<proteinExistence type="inferred from homology"/>
<dbReference type="PANTHER" id="PTHR43822:SF21">
    <property type="entry name" value="3-ISOPROPYLMALATE DEHYDRATASE LARGE SUBUNIT 1"/>
    <property type="match status" value="1"/>
</dbReference>
<dbReference type="Gene3D" id="3.30.499.10">
    <property type="entry name" value="Aconitase, domain 3"/>
    <property type="match status" value="2"/>
</dbReference>
<comment type="function">
    <text evidence="8">Catalyzes the isomerization between 2-isopropylmalate and 3-isopropylmalate, via the formation of 2-isopropylmaleate.</text>
</comment>
<evidence type="ECO:0000256" key="2">
    <source>
        <dbReference type="ARBA" id="ARBA00022485"/>
    </source>
</evidence>
<gene>
    <name evidence="8" type="primary">leuC</name>
    <name evidence="10" type="ORF">SAMN02745206_01398</name>
</gene>
<feature type="binding site" evidence="8">
    <location>
        <position position="359"/>
    </location>
    <ligand>
        <name>[4Fe-4S] cluster</name>
        <dbReference type="ChEBI" id="CHEBI:49883"/>
    </ligand>
</feature>
<sequence length="424" mass="45681">MHAIEKILARASGKDSVRAGEIVNCRVDLAEVNDLYPQTIHSFYEMGGRRVHSPDRITFILDHYAPASSIQQAENQKFMREFCREQGIELLFDVNSGVCHQVMVDHGLVYPGMVLIATDSHTTTHGALGAFGTGVGATDLAVILATGHLWLRVPEILRIHLTGRLSVGVYAKDVILHIIGRLGADYAIYKAVEFTGPVVKELSVSERMALCNMTTEMGAKCAYIQPDQVTLGFLKGKVKRNLEPVETDPDFQYAEELFFDVSAIPPQLAVPSSVDNVRPLSELVGTPVHQAYLGSCTGGRAEDLAVAARILKGRRVHKDTRLVVVPASRDVFLEALQRGDVAALVEAGATFVTPGCAACLGTHEGILAAGEVCIASTNRNFPGRMGHTQSAVYLGSPAAVAAAALNGRITDPCEILAELERKES</sequence>
<comment type="catalytic activity">
    <reaction evidence="8">
        <text>(2R,3S)-3-isopropylmalate = (2S)-2-isopropylmalate</text>
        <dbReference type="Rhea" id="RHEA:32287"/>
        <dbReference type="ChEBI" id="CHEBI:1178"/>
        <dbReference type="ChEBI" id="CHEBI:35121"/>
        <dbReference type="EC" id="4.2.1.33"/>
    </reaction>
</comment>
<dbReference type="EC" id="4.2.1.33" evidence="8"/>
<comment type="similarity">
    <text evidence="8">Belongs to the aconitase/IPM isomerase family. LeuC type 2 subfamily.</text>
</comment>
<dbReference type="Pfam" id="PF00330">
    <property type="entry name" value="Aconitase"/>
    <property type="match status" value="1"/>
</dbReference>
<comment type="cofactor">
    <cofactor evidence="8">
        <name>[4Fe-4S] cluster</name>
        <dbReference type="ChEBI" id="CHEBI:49883"/>
    </cofactor>
    <text evidence="8">Binds 1 [4Fe-4S] cluster per subunit.</text>
</comment>
<dbReference type="RefSeq" id="WP_073038272.1">
    <property type="nucleotide sequence ID" value="NZ_FQVB01000011.1"/>
</dbReference>
<feature type="domain" description="Aconitase/3-isopropylmalate dehydratase large subunit alpha/beta/alpha" evidence="9">
    <location>
        <begin position="27"/>
        <end position="407"/>
    </location>
</feature>
<dbReference type="STRING" id="1121391.SAMN02745206_01398"/>
<dbReference type="HAMAP" id="MF_01027">
    <property type="entry name" value="LeuC_type2"/>
    <property type="match status" value="1"/>
</dbReference>
<dbReference type="PANTHER" id="PTHR43822">
    <property type="entry name" value="HOMOACONITASE, MITOCHONDRIAL-RELATED"/>
    <property type="match status" value="1"/>
</dbReference>
<dbReference type="InterPro" id="IPR036008">
    <property type="entry name" value="Aconitase_4Fe-4S_dom"/>
</dbReference>
<comment type="pathway">
    <text evidence="8">Amino-acid biosynthesis; L-leucine biosynthesis; L-leucine from 3-methyl-2-oxobutanoate: step 2/4.</text>
</comment>
<organism evidence="10 11">
    <name type="scientific">Desulfacinum infernum DSM 9756</name>
    <dbReference type="NCBI Taxonomy" id="1121391"/>
    <lineage>
        <taxon>Bacteria</taxon>
        <taxon>Pseudomonadati</taxon>
        <taxon>Thermodesulfobacteriota</taxon>
        <taxon>Syntrophobacteria</taxon>
        <taxon>Syntrophobacterales</taxon>
        <taxon>Syntrophobacteraceae</taxon>
        <taxon>Desulfacinum</taxon>
    </lineage>
</organism>
<evidence type="ECO:0000259" key="9">
    <source>
        <dbReference type="Pfam" id="PF00330"/>
    </source>
</evidence>
<dbReference type="PRINTS" id="PR00415">
    <property type="entry name" value="ACONITASE"/>
</dbReference>
<evidence type="ECO:0000256" key="4">
    <source>
        <dbReference type="ARBA" id="ARBA00023004"/>
    </source>
</evidence>
<accession>A0A1M4Z525</accession>
<dbReference type="EMBL" id="FQVB01000011">
    <property type="protein sequence ID" value="SHF12897.1"/>
    <property type="molecule type" value="Genomic_DNA"/>
</dbReference>
<dbReference type="InterPro" id="IPR006251">
    <property type="entry name" value="Homoacnase/IPMdehydase_lsu"/>
</dbReference>
<evidence type="ECO:0000256" key="3">
    <source>
        <dbReference type="ARBA" id="ARBA00022723"/>
    </source>
</evidence>
<dbReference type="GO" id="GO:0003861">
    <property type="term" value="F:3-isopropylmalate dehydratase activity"/>
    <property type="evidence" value="ECO:0007669"/>
    <property type="project" value="UniProtKB-UniRule"/>
</dbReference>
<evidence type="ECO:0000313" key="10">
    <source>
        <dbReference type="EMBL" id="SHF12897.1"/>
    </source>
</evidence>
<name>A0A1M4Z525_9BACT</name>
<dbReference type="GO" id="GO:0051539">
    <property type="term" value="F:4 iron, 4 sulfur cluster binding"/>
    <property type="evidence" value="ECO:0007669"/>
    <property type="project" value="UniProtKB-KW"/>
</dbReference>
<keyword evidence="5 8" id="KW-0411">Iron-sulfur</keyword>
<evidence type="ECO:0000256" key="7">
    <source>
        <dbReference type="ARBA" id="ARBA00023304"/>
    </source>
</evidence>
<dbReference type="InterPro" id="IPR001030">
    <property type="entry name" value="Acoase/IPM_deHydtase_lsu_aba"/>
</dbReference>
<dbReference type="AlphaFoldDB" id="A0A1M4Z525"/>
<dbReference type="InterPro" id="IPR011826">
    <property type="entry name" value="HAcnase/IPMdehydase_lsu_prok"/>
</dbReference>
<dbReference type="OrthoDB" id="9764318at2"/>
<dbReference type="NCBIfam" id="NF001614">
    <property type="entry name" value="PRK00402.1"/>
    <property type="match status" value="1"/>
</dbReference>
<evidence type="ECO:0000256" key="8">
    <source>
        <dbReference type="HAMAP-Rule" id="MF_01027"/>
    </source>
</evidence>
<dbReference type="GO" id="GO:0009098">
    <property type="term" value="P:L-leucine biosynthetic process"/>
    <property type="evidence" value="ECO:0007669"/>
    <property type="project" value="UniProtKB-UniRule"/>
</dbReference>
<dbReference type="InterPro" id="IPR015931">
    <property type="entry name" value="Acnase/IPM_dHydase_lsu_aba_1/3"/>
</dbReference>
<dbReference type="GO" id="GO:0046872">
    <property type="term" value="F:metal ion binding"/>
    <property type="evidence" value="ECO:0007669"/>
    <property type="project" value="UniProtKB-KW"/>
</dbReference>
<feature type="binding site" evidence="8">
    <location>
        <position position="356"/>
    </location>
    <ligand>
        <name>[4Fe-4S] cluster</name>
        <dbReference type="ChEBI" id="CHEBI:49883"/>
    </ligand>
</feature>
<feature type="binding site" evidence="8">
    <location>
        <position position="296"/>
    </location>
    <ligand>
        <name>[4Fe-4S] cluster</name>
        <dbReference type="ChEBI" id="CHEBI:49883"/>
    </ligand>
</feature>